<dbReference type="InterPro" id="IPR051446">
    <property type="entry name" value="HTH_trans_reg/aminotransferase"/>
</dbReference>
<protein>
    <submittedName>
        <fullName evidence="8">GntR family transcriptional regulator</fullName>
    </submittedName>
</protein>
<evidence type="ECO:0000313" key="8">
    <source>
        <dbReference type="EMBL" id="OJG19858.1"/>
    </source>
</evidence>
<dbReference type="InterPro" id="IPR036390">
    <property type="entry name" value="WH_DNA-bd_sf"/>
</dbReference>
<dbReference type="PANTHER" id="PTHR46577">
    <property type="entry name" value="HTH-TYPE TRANSCRIPTIONAL REGULATORY PROTEIN GABR"/>
    <property type="match status" value="1"/>
</dbReference>
<dbReference type="Gene3D" id="1.10.10.10">
    <property type="entry name" value="Winged helix-like DNA-binding domain superfamily/Winged helix DNA-binding domain"/>
    <property type="match status" value="1"/>
</dbReference>
<evidence type="ECO:0000256" key="3">
    <source>
        <dbReference type="ARBA" id="ARBA00022898"/>
    </source>
</evidence>
<dbReference type="Pfam" id="PF00155">
    <property type="entry name" value="Aminotran_1_2"/>
    <property type="match status" value="1"/>
</dbReference>
<dbReference type="InterPro" id="IPR015421">
    <property type="entry name" value="PyrdxlP-dep_Trfase_major"/>
</dbReference>
<evidence type="ECO:0000259" key="7">
    <source>
        <dbReference type="PROSITE" id="PS50949"/>
    </source>
</evidence>
<accession>A0A1L8RJD4</accession>
<keyword evidence="9" id="KW-1185">Reference proteome</keyword>
<keyword evidence="2" id="KW-0032">Aminotransferase</keyword>
<dbReference type="RefSeq" id="WP_067391383.1">
    <property type="nucleotide sequence ID" value="NZ_JXKH01000001.1"/>
</dbReference>
<dbReference type="InterPro" id="IPR000524">
    <property type="entry name" value="Tscrpt_reg_HTH_GntR"/>
</dbReference>
<keyword evidence="4" id="KW-0805">Transcription regulation</keyword>
<gene>
    <name evidence="8" type="ORF">RU97_GL000091</name>
</gene>
<keyword evidence="2" id="KW-0808">Transferase</keyword>
<dbReference type="GO" id="GO:0008483">
    <property type="term" value="F:transaminase activity"/>
    <property type="evidence" value="ECO:0007669"/>
    <property type="project" value="UniProtKB-KW"/>
</dbReference>
<dbReference type="InterPro" id="IPR004839">
    <property type="entry name" value="Aminotransferase_I/II_large"/>
</dbReference>
<dbReference type="GO" id="GO:0030170">
    <property type="term" value="F:pyridoxal phosphate binding"/>
    <property type="evidence" value="ECO:0007669"/>
    <property type="project" value="InterPro"/>
</dbReference>
<feature type="domain" description="HTH gntR-type" evidence="7">
    <location>
        <begin position="1"/>
        <end position="62"/>
    </location>
</feature>
<evidence type="ECO:0000256" key="6">
    <source>
        <dbReference type="ARBA" id="ARBA00023163"/>
    </source>
</evidence>
<keyword evidence="3" id="KW-0663">Pyridoxal phosphate</keyword>
<evidence type="ECO:0000313" key="9">
    <source>
        <dbReference type="Proteomes" id="UP000181884"/>
    </source>
</evidence>
<dbReference type="STRING" id="214095.RU97_GL000091"/>
<sequence>MRSIIDGVQKGRLLPGTKLPPERKMAIDFSVNRSTVVRALEELQSLGIVRRKQGSGTYITETAAQQQADYVDWRQYLQREWTTEGQQQLEQLSQQLGMLDLYTGELPRELIPSFRFPSFDWQEILAAESLQDHRGYQPLIETVQHHLQKNFSLQVDTSEIMITSGAQQAIFLILQTMLDPGDVVAVETPSFLTALPIFHHSGIQTQGISMDDEGIDLAKLEQAILQQKVRMIMVNPNFQNPTGKTMSLARRKGLVALARQYQLPILEDDVFGELAFDQLLPSLKKLDPENVLYTGSMSKILGSSIKVGWLVAPTIIAEKLASARQMMDFSMSIFPQVLTNIALTDPAYARKMAALRLTLSERAEQMMTLFALQRDWQVDPVNGGYYLWAEHPQLDAQHVQQLLQAGLLSAPAELFGSNQRAIRLNFARFSPQDHERFYTIISTLKT</sequence>
<dbReference type="AlphaFoldDB" id="A0A1L8RJD4"/>
<dbReference type="GO" id="GO:0003677">
    <property type="term" value="F:DNA binding"/>
    <property type="evidence" value="ECO:0007669"/>
    <property type="project" value="UniProtKB-KW"/>
</dbReference>
<dbReference type="Proteomes" id="UP000181884">
    <property type="component" value="Unassembled WGS sequence"/>
</dbReference>
<evidence type="ECO:0000256" key="4">
    <source>
        <dbReference type="ARBA" id="ARBA00023015"/>
    </source>
</evidence>
<keyword evidence="6" id="KW-0804">Transcription</keyword>
<dbReference type="EMBL" id="JXKH01000001">
    <property type="protein sequence ID" value="OJG19858.1"/>
    <property type="molecule type" value="Genomic_DNA"/>
</dbReference>
<dbReference type="Pfam" id="PF00392">
    <property type="entry name" value="GntR"/>
    <property type="match status" value="1"/>
</dbReference>
<dbReference type="CDD" id="cd07377">
    <property type="entry name" value="WHTH_GntR"/>
    <property type="match status" value="1"/>
</dbReference>
<comment type="similarity">
    <text evidence="1">In the C-terminal section; belongs to the class-I pyridoxal-phosphate-dependent aminotransferase family.</text>
</comment>
<organism evidence="8 9">
    <name type="scientific">Enterococcus canis</name>
    <dbReference type="NCBI Taxonomy" id="214095"/>
    <lineage>
        <taxon>Bacteria</taxon>
        <taxon>Bacillati</taxon>
        <taxon>Bacillota</taxon>
        <taxon>Bacilli</taxon>
        <taxon>Lactobacillales</taxon>
        <taxon>Enterococcaceae</taxon>
        <taxon>Enterococcus</taxon>
    </lineage>
</organism>
<dbReference type="Gene3D" id="3.40.640.10">
    <property type="entry name" value="Type I PLP-dependent aspartate aminotransferase-like (Major domain)"/>
    <property type="match status" value="1"/>
</dbReference>
<proteinExistence type="inferred from homology"/>
<dbReference type="SUPFAM" id="SSF46785">
    <property type="entry name" value="Winged helix' DNA-binding domain"/>
    <property type="match status" value="1"/>
</dbReference>
<evidence type="ECO:0000256" key="2">
    <source>
        <dbReference type="ARBA" id="ARBA00022576"/>
    </source>
</evidence>
<dbReference type="InterPro" id="IPR015424">
    <property type="entry name" value="PyrdxlP-dep_Trfase"/>
</dbReference>
<keyword evidence="5" id="KW-0238">DNA-binding</keyword>
<dbReference type="PANTHER" id="PTHR46577:SF2">
    <property type="entry name" value="TRANSCRIPTIONAL REGULATORY PROTEIN"/>
    <property type="match status" value="1"/>
</dbReference>
<dbReference type="PRINTS" id="PR00035">
    <property type="entry name" value="HTHGNTR"/>
</dbReference>
<dbReference type="PROSITE" id="PS50949">
    <property type="entry name" value="HTH_GNTR"/>
    <property type="match status" value="1"/>
</dbReference>
<dbReference type="SMART" id="SM00345">
    <property type="entry name" value="HTH_GNTR"/>
    <property type="match status" value="1"/>
</dbReference>
<evidence type="ECO:0000256" key="1">
    <source>
        <dbReference type="ARBA" id="ARBA00005384"/>
    </source>
</evidence>
<dbReference type="InterPro" id="IPR036388">
    <property type="entry name" value="WH-like_DNA-bd_sf"/>
</dbReference>
<dbReference type="CDD" id="cd00609">
    <property type="entry name" value="AAT_like"/>
    <property type="match status" value="1"/>
</dbReference>
<dbReference type="GO" id="GO:0003700">
    <property type="term" value="F:DNA-binding transcription factor activity"/>
    <property type="evidence" value="ECO:0007669"/>
    <property type="project" value="InterPro"/>
</dbReference>
<name>A0A1L8RJD4_9ENTE</name>
<reference evidence="8 9" key="1">
    <citation type="submission" date="2014-12" db="EMBL/GenBank/DDBJ databases">
        <title>Draft genome sequences of 29 type strains of Enterococci.</title>
        <authorList>
            <person name="Zhong Z."/>
            <person name="Sun Z."/>
            <person name="Liu W."/>
            <person name="Zhang W."/>
            <person name="Zhang H."/>
        </authorList>
    </citation>
    <scope>NUCLEOTIDE SEQUENCE [LARGE SCALE GENOMIC DNA]</scope>
    <source>
        <strain evidence="8 9">DSM 17029</strain>
    </source>
</reference>
<evidence type="ECO:0000256" key="5">
    <source>
        <dbReference type="ARBA" id="ARBA00023125"/>
    </source>
</evidence>
<comment type="caution">
    <text evidence="8">The sequence shown here is derived from an EMBL/GenBank/DDBJ whole genome shotgun (WGS) entry which is preliminary data.</text>
</comment>
<dbReference type="SUPFAM" id="SSF53383">
    <property type="entry name" value="PLP-dependent transferases"/>
    <property type="match status" value="1"/>
</dbReference>